<dbReference type="InterPro" id="IPR001810">
    <property type="entry name" value="F-box_dom"/>
</dbReference>
<gene>
    <name evidence="2" type="ORF">EXIGLDRAFT_838561</name>
</gene>
<proteinExistence type="predicted"/>
<protein>
    <recommendedName>
        <fullName evidence="1">F-box domain-containing protein</fullName>
    </recommendedName>
</protein>
<dbReference type="InterPro" id="IPR036047">
    <property type="entry name" value="F-box-like_dom_sf"/>
</dbReference>
<accession>A0A165FQL4</accession>
<dbReference type="OrthoDB" id="2269034at2759"/>
<reference evidence="2 3" key="1">
    <citation type="journal article" date="2016" name="Mol. Biol. Evol.">
        <title>Comparative Genomics of Early-Diverging Mushroom-Forming Fungi Provides Insights into the Origins of Lignocellulose Decay Capabilities.</title>
        <authorList>
            <person name="Nagy L.G."/>
            <person name="Riley R."/>
            <person name="Tritt A."/>
            <person name="Adam C."/>
            <person name="Daum C."/>
            <person name="Floudas D."/>
            <person name="Sun H."/>
            <person name="Yadav J.S."/>
            <person name="Pangilinan J."/>
            <person name="Larsson K.H."/>
            <person name="Matsuura K."/>
            <person name="Barry K."/>
            <person name="Labutti K."/>
            <person name="Kuo R."/>
            <person name="Ohm R.A."/>
            <person name="Bhattacharya S.S."/>
            <person name="Shirouzu T."/>
            <person name="Yoshinaga Y."/>
            <person name="Martin F.M."/>
            <person name="Grigoriev I.V."/>
            <person name="Hibbett D.S."/>
        </authorList>
    </citation>
    <scope>NUCLEOTIDE SEQUENCE [LARGE SCALE GENOMIC DNA]</scope>
    <source>
        <strain evidence="2 3">HHB12029</strain>
    </source>
</reference>
<evidence type="ECO:0000313" key="2">
    <source>
        <dbReference type="EMBL" id="KZV89371.1"/>
    </source>
</evidence>
<dbReference type="SUPFAM" id="SSF81383">
    <property type="entry name" value="F-box domain"/>
    <property type="match status" value="1"/>
</dbReference>
<dbReference type="PANTHER" id="PTHR38926:SF5">
    <property type="entry name" value="F-BOX AND LEUCINE-RICH REPEAT PROTEIN 6"/>
    <property type="match status" value="1"/>
</dbReference>
<dbReference type="Gene3D" id="1.20.1280.50">
    <property type="match status" value="1"/>
</dbReference>
<dbReference type="EMBL" id="KV426074">
    <property type="protein sequence ID" value="KZV89371.1"/>
    <property type="molecule type" value="Genomic_DNA"/>
</dbReference>
<dbReference type="InParanoid" id="A0A165FQL4"/>
<organism evidence="2 3">
    <name type="scientific">Exidia glandulosa HHB12029</name>
    <dbReference type="NCBI Taxonomy" id="1314781"/>
    <lineage>
        <taxon>Eukaryota</taxon>
        <taxon>Fungi</taxon>
        <taxon>Dikarya</taxon>
        <taxon>Basidiomycota</taxon>
        <taxon>Agaricomycotina</taxon>
        <taxon>Agaricomycetes</taxon>
        <taxon>Auriculariales</taxon>
        <taxon>Exidiaceae</taxon>
        <taxon>Exidia</taxon>
    </lineage>
</organism>
<dbReference type="Pfam" id="PF12937">
    <property type="entry name" value="F-box-like"/>
    <property type="match status" value="1"/>
</dbReference>
<dbReference type="AlphaFoldDB" id="A0A165FQL4"/>
<dbReference type="PANTHER" id="PTHR38926">
    <property type="entry name" value="F-BOX DOMAIN CONTAINING PROTEIN, EXPRESSED"/>
    <property type="match status" value="1"/>
</dbReference>
<evidence type="ECO:0000259" key="1">
    <source>
        <dbReference type="PROSITE" id="PS50181"/>
    </source>
</evidence>
<name>A0A165FQL4_EXIGL</name>
<dbReference type="CDD" id="cd09917">
    <property type="entry name" value="F-box_SF"/>
    <property type="match status" value="1"/>
</dbReference>
<feature type="domain" description="F-box" evidence="1">
    <location>
        <begin position="74"/>
        <end position="121"/>
    </location>
</feature>
<sequence>MVTSASDSAFSEAVKNLLRGQFEQAYLSNGPYFEESTHDTRHTSSLEAMESLRTVCLGHLSALHSEMRLRLSARVRVNQLPQDVLIHIFSMLSLHEVVQATHVCHYWWKLGTETASLWTNIVLRGKAVISVSDILLRSKGAQVDLNLTRSRLPLLDILGAMTTLGPHMRRIRSLTIVPGASRGWREPEVSRGGPAEWVIPSAPRLQRLHISWSLSNSWDILGDRLTISVAPRCAPADFPVLRHISLRGAVQYVDFVHVCHCLVFFSADIPVDFPMSRLLALLSNNPTLRHLDLHFPGVVEVPESVSRPWDDVSEDALRKPPLTTSLISCRVVSGDLDDWGPPDLTLQHERVLLHVLDHDRIPLVTITCSSRTQYVAVSLIQSMQTIRHMELVPKEVKIEDDRGFVRRFLRDSSFPIPTLVPALSYIYSLRLSLYEWTSLSNNMALGMGELECLEEIEFDGPLWQCDMIRNAVACPRLRRVTFVFARNGDIDWGAVRRSRKYSEDTLIAIGVSLCMARLACWSRPLERLTICGEYITRDADLDTIHTGLFTSIQLATAPPTSRLERRVQALENTGDSV</sequence>
<dbReference type="Proteomes" id="UP000077266">
    <property type="component" value="Unassembled WGS sequence"/>
</dbReference>
<keyword evidence="3" id="KW-1185">Reference proteome</keyword>
<evidence type="ECO:0000313" key="3">
    <source>
        <dbReference type="Proteomes" id="UP000077266"/>
    </source>
</evidence>
<dbReference type="PROSITE" id="PS50181">
    <property type="entry name" value="FBOX"/>
    <property type="match status" value="1"/>
</dbReference>